<feature type="binding site" evidence="11">
    <location>
        <position position="398"/>
    </location>
    <ligand>
        <name>substrate</name>
    </ligand>
</feature>
<feature type="binding site" evidence="9">
    <location>
        <position position="347"/>
    </location>
    <ligand>
        <name>(2R)-2-phosphoglycerate</name>
        <dbReference type="ChEBI" id="CHEBI:58289"/>
    </ligand>
</feature>
<feature type="binding site" evidence="9">
    <location>
        <position position="398"/>
    </location>
    <ligand>
        <name>(2R)-2-phosphoglycerate</name>
        <dbReference type="ChEBI" id="CHEBI:58289"/>
    </ligand>
</feature>
<evidence type="ECO:0000256" key="4">
    <source>
        <dbReference type="ARBA" id="ARBA00017068"/>
    </source>
</evidence>
<keyword evidence="9 12" id="KW-0479">Metal-binding</keyword>
<comment type="cofactor">
    <cofactor evidence="12">
        <name>Mg(2+)</name>
        <dbReference type="ChEBI" id="CHEBI:18420"/>
    </cofactor>
    <text evidence="12">Mg(2+) is required for catalysis and for stabilizing the dimer.</text>
</comment>
<evidence type="ECO:0000256" key="10">
    <source>
        <dbReference type="PIRSR" id="PIRSR001400-1"/>
    </source>
</evidence>
<dbReference type="FunFam" id="3.30.390.10:FF:000001">
    <property type="entry name" value="Enolase"/>
    <property type="match status" value="1"/>
</dbReference>
<comment type="caution">
    <text evidence="15">The sequence shown here is derived from an EMBL/GenBank/DDBJ whole genome shotgun (WGS) entry which is preliminary data.</text>
</comment>
<dbReference type="InterPro" id="IPR020809">
    <property type="entry name" value="Enolase_CS"/>
</dbReference>
<reference evidence="15" key="1">
    <citation type="submission" date="2020-04" db="EMBL/GenBank/DDBJ databases">
        <authorList>
            <person name="Zhang T."/>
        </authorList>
    </citation>
    <scope>NUCLEOTIDE SEQUENCE</scope>
    <source>
        <strain evidence="15">HKST-UBA12</strain>
    </source>
</reference>
<gene>
    <name evidence="9 15" type="primary">eno</name>
    <name evidence="15" type="ORF">KC640_01775</name>
</gene>
<dbReference type="PROSITE" id="PS00164">
    <property type="entry name" value="ENOLASE"/>
    <property type="match status" value="1"/>
</dbReference>
<dbReference type="GO" id="GO:0000287">
    <property type="term" value="F:magnesium ion binding"/>
    <property type="evidence" value="ECO:0007669"/>
    <property type="project" value="UniProtKB-UniRule"/>
</dbReference>
<feature type="binding site" evidence="11">
    <location>
        <position position="294"/>
    </location>
    <ligand>
        <name>substrate</name>
    </ligand>
</feature>
<dbReference type="SFLD" id="SFLDG00178">
    <property type="entry name" value="enolase"/>
    <property type="match status" value="1"/>
</dbReference>
<sequence length="423" mass="46075">MKVTQVRALEILDSRGDPTIEVEVTLSDGTRGKAAVPSGASTGVHEALELRDGDEKRYGGKGVLNAVRNVEEKIGPALLEAGELDQRALDNLLLELDGTPNKASLGANAILGVSLGFAWAAAASVHKPLYAYINDIFTNSELTLPRPMFNVMNGGQHANWATDIQEYMVIPVAFDSYHEKLRVGVEIFHALGKLLKDKGMSTNVGNEGGYAPGLSSNEEAFELLLAAIEKAGYVPGDQVAIGLDIAASEFVEENKPGESDDEYNLKTEKRELPVGEWLELIGDWIHKYPIISIEDPLAEDSWQAWRGFLQSQQHNLEQVVGDDLLVTNVERIKKAIELGSCNALLVKLNQIGTLSETLDAMRLSADAGWKNIVSHRSGETEDVTIAHLAVGTSCGQIKTGAPDRGERTAKFNELLRIERELRQ</sequence>
<feature type="binding site" evidence="9">
    <location>
        <position position="376"/>
    </location>
    <ligand>
        <name>(2R)-2-phosphoglycerate</name>
        <dbReference type="ChEBI" id="CHEBI:58289"/>
    </ligand>
</feature>
<keyword evidence="5 9" id="KW-0964">Secreted</keyword>
<dbReference type="HAMAP" id="MF_00318">
    <property type="entry name" value="Enolase"/>
    <property type="match status" value="1"/>
</dbReference>
<evidence type="ECO:0000256" key="9">
    <source>
        <dbReference type="HAMAP-Rule" id="MF_00318"/>
    </source>
</evidence>
<feature type="active site" description="Proton acceptor" evidence="9 10">
    <location>
        <position position="347"/>
    </location>
</feature>
<dbReference type="PRINTS" id="PR00148">
    <property type="entry name" value="ENOLASE"/>
</dbReference>
<feature type="domain" description="Enolase N-terminal" evidence="14">
    <location>
        <begin position="3"/>
        <end position="133"/>
    </location>
</feature>
<feature type="binding site" evidence="9 12">
    <location>
        <position position="322"/>
    </location>
    <ligand>
        <name>Mg(2+)</name>
        <dbReference type="ChEBI" id="CHEBI:18420"/>
    </ligand>
</feature>
<reference evidence="15" key="2">
    <citation type="journal article" date="2021" name="Microbiome">
        <title>Successional dynamics and alternative stable states in a saline activated sludge microbial community over 9 years.</title>
        <authorList>
            <person name="Wang Y."/>
            <person name="Ye J."/>
            <person name="Ju F."/>
            <person name="Liu L."/>
            <person name="Boyd J.A."/>
            <person name="Deng Y."/>
            <person name="Parks D.H."/>
            <person name="Jiang X."/>
            <person name="Yin X."/>
            <person name="Woodcroft B.J."/>
            <person name="Tyson G.W."/>
            <person name="Hugenholtz P."/>
            <person name="Polz M.F."/>
            <person name="Zhang T."/>
        </authorList>
    </citation>
    <scope>NUCLEOTIDE SEQUENCE</scope>
    <source>
        <strain evidence="15">HKST-UBA12</strain>
    </source>
</reference>
<comment type="function">
    <text evidence="9">Catalyzes the reversible conversion of 2-phosphoglycerate (2-PG) into phosphoenolpyruvate (PEP). It is essential for the degradation of carbohydrates via glycolysis.</text>
</comment>
<dbReference type="SUPFAM" id="SSF54826">
    <property type="entry name" value="Enolase N-terminal domain-like"/>
    <property type="match status" value="1"/>
</dbReference>
<dbReference type="SFLD" id="SFLDS00001">
    <property type="entry name" value="Enolase"/>
    <property type="match status" value="1"/>
</dbReference>
<accession>A0A955I7B7</accession>
<dbReference type="Pfam" id="PF03952">
    <property type="entry name" value="Enolase_N"/>
    <property type="match status" value="1"/>
</dbReference>
<comment type="catalytic activity">
    <reaction evidence="9">
        <text>(2R)-2-phosphoglycerate = phosphoenolpyruvate + H2O</text>
        <dbReference type="Rhea" id="RHEA:10164"/>
        <dbReference type="ChEBI" id="CHEBI:15377"/>
        <dbReference type="ChEBI" id="CHEBI:58289"/>
        <dbReference type="ChEBI" id="CHEBI:58702"/>
        <dbReference type="EC" id="4.2.1.11"/>
    </reaction>
</comment>
<dbReference type="GO" id="GO:0009986">
    <property type="term" value="C:cell surface"/>
    <property type="evidence" value="ECO:0007669"/>
    <property type="project" value="UniProtKB-SubCell"/>
</dbReference>
<dbReference type="InterPro" id="IPR029017">
    <property type="entry name" value="Enolase-like_N"/>
</dbReference>
<comment type="pathway">
    <text evidence="1 9">Carbohydrate degradation; glycolysis; pyruvate from D-glyceraldehyde 3-phosphate: step 4/5.</text>
</comment>
<dbReference type="GO" id="GO:0000015">
    <property type="term" value="C:phosphopyruvate hydratase complex"/>
    <property type="evidence" value="ECO:0007669"/>
    <property type="project" value="InterPro"/>
</dbReference>
<dbReference type="SFLD" id="SFLDF00002">
    <property type="entry name" value="enolase"/>
    <property type="match status" value="1"/>
</dbReference>
<feature type="binding site" evidence="11">
    <location>
        <position position="322"/>
    </location>
    <ligand>
        <name>substrate</name>
    </ligand>
</feature>
<name>A0A955I7B7_9BACT</name>
<feature type="binding site" evidence="11">
    <location>
        <begin position="374"/>
        <end position="377"/>
    </location>
    <ligand>
        <name>substrate</name>
    </ligand>
</feature>
<dbReference type="PANTHER" id="PTHR11902:SF1">
    <property type="entry name" value="ENOLASE"/>
    <property type="match status" value="1"/>
</dbReference>
<dbReference type="Gene3D" id="3.30.390.10">
    <property type="entry name" value="Enolase-like, N-terminal domain"/>
    <property type="match status" value="1"/>
</dbReference>
<dbReference type="InterPro" id="IPR036849">
    <property type="entry name" value="Enolase-like_C_sf"/>
</dbReference>
<dbReference type="SMART" id="SM01193">
    <property type="entry name" value="Enolase_N"/>
    <property type="match status" value="1"/>
</dbReference>
<evidence type="ECO:0000256" key="1">
    <source>
        <dbReference type="ARBA" id="ARBA00005031"/>
    </source>
</evidence>
<feature type="binding site" evidence="9">
    <location>
        <position position="377"/>
    </location>
    <ligand>
        <name>(2R)-2-phosphoglycerate</name>
        <dbReference type="ChEBI" id="CHEBI:58289"/>
    </ligand>
</feature>
<feature type="domain" description="Enolase C-terminal TIM barrel" evidence="13">
    <location>
        <begin position="141"/>
        <end position="423"/>
    </location>
</feature>
<dbReference type="InterPro" id="IPR020811">
    <property type="entry name" value="Enolase_N"/>
</dbReference>
<dbReference type="PIRSF" id="PIRSF001400">
    <property type="entry name" value="Enolase"/>
    <property type="match status" value="1"/>
</dbReference>
<evidence type="ECO:0000256" key="6">
    <source>
        <dbReference type="ARBA" id="ARBA00022842"/>
    </source>
</evidence>
<keyword evidence="7 9" id="KW-0324">Glycolysis</keyword>
<dbReference type="AlphaFoldDB" id="A0A955I7B7"/>
<comment type="cofactor">
    <cofactor evidence="9">
        <name>Mg(2+)</name>
        <dbReference type="ChEBI" id="CHEBI:18420"/>
    </cofactor>
    <text evidence="9">Binds a second Mg(2+) ion via substrate during catalysis.</text>
</comment>
<evidence type="ECO:0000313" key="16">
    <source>
        <dbReference type="Proteomes" id="UP000760819"/>
    </source>
</evidence>
<dbReference type="PANTHER" id="PTHR11902">
    <property type="entry name" value="ENOLASE"/>
    <property type="match status" value="1"/>
</dbReference>
<feature type="binding site" evidence="11">
    <location>
        <position position="166"/>
    </location>
    <ligand>
        <name>substrate</name>
    </ligand>
</feature>
<evidence type="ECO:0000259" key="13">
    <source>
        <dbReference type="SMART" id="SM01192"/>
    </source>
</evidence>
<dbReference type="SMART" id="SM01192">
    <property type="entry name" value="Enolase_C"/>
    <property type="match status" value="1"/>
</dbReference>
<dbReference type="NCBIfam" id="TIGR01060">
    <property type="entry name" value="eno"/>
    <property type="match status" value="1"/>
</dbReference>
<evidence type="ECO:0000256" key="3">
    <source>
        <dbReference type="ARBA" id="ARBA00012058"/>
    </source>
</evidence>
<dbReference type="Pfam" id="PF00113">
    <property type="entry name" value="Enolase_C"/>
    <property type="match status" value="1"/>
</dbReference>
<feature type="binding site" evidence="11">
    <location>
        <position position="157"/>
    </location>
    <ligand>
        <name>substrate</name>
    </ligand>
</feature>
<feature type="binding site" evidence="9">
    <location>
        <position position="165"/>
    </location>
    <ligand>
        <name>(2R)-2-phosphoglycerate</name>
        <dbReference type="ChEBI" id="CHEBI:58289"/>
    </ligand>
</feature>
<feature type="binding site" evidence="9 12">
    <location>
        <position position="294"/>
    </location>
    <ligand>
        <name>Mg(2+)</name>
        <dbReference type="ChEBI" id="CHEBI:18420"/>
    </ligand>
</feature>
<evidence type="ECO:0000256" key="7">
    <source>
        <dbReference type="ARBA" id="ARBA00023152"/>
    </source>
</evidence>
<comment type="subcellular location">
    <subcellularLocation>
        <location evidence="9">Cytoplasm</location>
    </subcellularLocation>
    <subcellularLocation>
        <location evidence="9">Secreted</location>
    </subcellularLocation>
    <subcellularLocation>
        <location evidence="9">Cell surface</location>
    </subcellularLocation>
    <text evidence="9">Fractions of enolase are present in both the cytoplasm and on the cell surface.</text>
</comment>
<organism evidence="15 16">
    <name type="scientific">Candidatus Dojkabacteria bacterium</name>
    <dbReference type="NCBI Taxonomy" id="2099670"/>
    <lineage>
        <taxon>Bacteria</taxon>
        <taxon>Candidatus Dojkabacteria</taxon>
    </lineage>
</organism>
<dbReference type="InterPro" id="IPR020810">
    <property type="entry name" value="Enolase_C"/>
</dbReference>
<evidence type="ECO:0000256" key="5">
    <source>
        <dbReference type="ARBA" id="ARBA00022525"/>
    </source>
</evidence>
<feature type="active site" description="Proton donor" evidence="9 10">
    <location>
        <position position="207"/>
    </location>
</feature>
<dbReference type="GO" id="GO:0006096">
    <property type="term" value="P:glycolytic process"/>
    <property type="evidence" value="ECO:0007669"/>
    <property type="project" value="UniProtKB-UniRule"/>
</dbReference>
<evidence type="ECO:0000256" key="2">
    <source>
        <dbReference type="ARBA" id="ARBA00009604"/>
    </source>
</evidence>
<dbReference type="InterPro" id="IPR000941">
    <property type="entry name" value="Enolase"/>
</dbReference>
<evidence type="ECO:0000313" key="15">
    <source>
        <dbReference type="EMBL" id="MCA9379134.1"/>
    </source>
</evidence>
<dbReference type="Gene3D" id="3.20.20.120">
    <property type="entry name" value="Enolase-like C-terminal domain"/>
    <property type="match status" value="1"/>
</dbReference>
<dbReference type="GO" id="GO:0004634">
    <property type="term" value="F:phosphopyruvate hydratase activity"/>
    <property type="evidence" value="ECO:0007669"/>
    <property type="project" value="UniProtKB-UniRule"/>
</dbReference>
<feature type="binding site" evidence="9 12">
    <location>
        <position position="244"/>
    </location>
    <ligand>
        <name>Mg(2+)</name>
        <dbReference type="ChEBI" id="CHEBI:18420"/>
    </ligand>
</feature>
<evidence type="ECO:0000259" key="14">
    <source>
        <dbReference type="SMART" id="SM01193"/>
    </source>
</evidence>
<comment type="similarity">
    <text evidence="2 9">Belongs to the enolase family.</text>
</comment>
<dbReference type="GO" id="GO:0005576">
    <property type="term" value="C:extracellular region"/>
    <property type="evidence" value="ECO:0007669"/>
    <property type="project" value="UniProtKB-SubCell"/>
</dbReference>
<dbReference type="EC" id="4.2.1.11" evidence="3 9"/>
<dbReference type="CDD" id="cd03313">
    <property type="entry name" value="enolase"/>
    <property type="match status" value="1"/>
</dbReference>
<proteinExistence type="inferred from homology"/>
<protein>
    <recommendedName>
        <fullName evidence="4 9">Enolase</fullName>
        <ecNumber evidence="3 9">4.2.1.11</ecNumber>
    </recommendedName>
    <alternativeName>
        <fullName evidence="9">2-phospho-D-glycerate hydro-lyase</fullName>
    </alternativeName>
    <alternativeName>
        <fullName evidence="9">2-phosphoglycerate dehydratase</fullName>
    </alternativeName>
</protein>
<evidence type="ECO:0000256" key="8">
    <source>
        <dbReference type="ARBA" id="ARBA00023239"/>
    </source>
</evidence>
<dbReference type="EMBL" id="JAGQLI010000092">
    <property type="protein sequence ID" value="MCA9379134.1"/>
    <property type="molecule type" value="Genomic_DNA"/>
</dbReference>
<dbReference type="SUPFAM" id="SSF51604">
    <property type="entry name" value="Enolase C-terminal domain-like"/>
    <property type="match status" value="1"/>
</dbReference>
<evidence type="ECO:0000256" key="12">
    <source>
        <dbReference type="PIRSR" id="PIRSR001400-3"/>
    </source>
</evidence>
<keyword evidence="9" id="KW-0963">Cytoplasm</keyword>
<keyword evidence="8 9" id="KW-0456">Lyase</keyword>
<dbReference type="Proteomes" id="UP000760819">
    <property type="component" value="Unassembled WGS sequence"/>
</dbReference>
<keyword evidence="6 9" id="KW-0460">Magnesium</keyword>
<evidence type="ECO:0000256" key="11">
    <source>
        <dbReference type="PIRSR" id="PIRSR001400-2"/>
    </source>
</evidence>